<evidence type="ECO:0000313" key="2">
    <source>
        <dbReference type="Proteomes" id="UP000789359"/>
    </source>
</evidence>
<dbReference type="EMBL" id="CAJHOE010000002">
    <property type="protein sequence ID" value="CAD7287991.1"/>
    <property type="molecule type" value="Genomic_DNA"/>
</dbReference>
<comment type="caution">
    <text evidence="1">The sequence shown here is derived from an EMBL/GenBank/DDBJ whole genome shotgun (WGS) entry which is preliminary data.</text>
</comment>
<dbReference type="InterPro" id="IPR011010">
    <property type="entry name" value="DNA_brk_join_enz"/>
</dbReference>
<keyword evidence="2" id="KW-1185">Reference proteome</keyword>
<evidence type="ECO:0008006" key="3">
    <source>
        <dbReference type="Google" id="ProtNLM"/>
    </source>
</evidence>
<gene>
    <name evidence="1" type="ORF">LMG8286_01068</name>
</gene>
<name>A0ABN7K654_9BACT</name>
<dbReference type="RefSeq" id="WP_230056835.1">
    <property type="nucleotide sequence ID" value="NZ_CAJHOE010000002.1"/>
</dbReference>
<reference evidence="1 2" key="1">
    <citation type="submission" date="2020-11" db="EMBL/GenBank/DDBJ databases">
        <authorList>
            <person name="Peeters C."/>
        </authorList>
    </citation>
    <scope>NUCLEOTIDE SEQUENCE [LARGE SCALE GENOMIC DNA]</scope>
    <source>
        <strain evidence="1 2">LMG 8286</strain>
    </source>
</reference>
<protein>
    <recommendedName>
        <fullName evidence="3">Integrase</fullName>
    </recommendedName>
</protein>
<proteinExistence type="predicted"/>
<sequence length="62" mass="7064">MPALTDEQTLKEFLSDLKNDVKMDFQTKNALYLQILTSNRPANTAAAKWRDIDLEKGILVIL</sequence>
<dbReference type="SUPFAM" id="SSF56349">
    <property type="entry name" value="DNA breaking-rejoining enzymes"/>
    <property type="match status" value="1"/>
</dbReference>
<organism evidence="1 2">
    <name type="scientific">Campylobacter suis</name>
    <dbReference type="NCBI Taxonomy" id="2790657"/>
    <lineage>
        <taxon>Bacteria</taxon>
        <taxon>Pseudomonadati</taxon>
        <taxon>Campylobacterota</taxon>
        <taxon>Epsilonproteobacteria</taxon>
        <taxon>Campylobacterales</taxon>
        <taxon>Campylobacteraceae</taxon>
        <taxon>Campylobacter</taxon>
    </lineage>
</organism>
<evidence type="ECO:0000313" key="1">
    <source>
        <dbReference type="EMBL" id="CAD7287991.1"/>
    </source>
</evidence>
<accession>A0ABN7K654</accession>
<dbReference type="Proteomes" id="UP000789359">
    <property type="component" value="Unassembled WGS sequence"/>
</dbReference>